<comment type="caution">
    <text evidence="2">The sequence shown here is derived from an EMBL/GenBank/DDBJ whole genome shotgun (WGS) entry which is preliminary data.</text>
</comment>
<dbReference type="OrthoDB" id="2394220at2759"/>
<accession>A0A8H4EVU9</accession>
<keyword evidence="3" id="KW-1185">Reference proteome</keyword>
<organism evidence="2 3">
    <name type="scientific">Gigaspora margarita</name>
    <dbReference type="NCBI Taxonomy" id="4874"/>
    <lineage>
        <taxon>Eukaryota</taxon>
        <taxon>Fungi</taxon>
        <taxon>Fungi incertae sedis</taxon>
        <taxon>Mucoromycota</taxon>
        <taxon>Glomeromycotina</taxon>
        <taxon>Glomeromycetes</taxon>
        <taxon>Diversisporales</taxon>
        <taxon>Gigasporaceae</taxon>
        <taxon>Gigaspora</taxon>
    </lineage>
</organism>
<keyword evidence="1" id="KW-0812">Transmembrane</keyword>
<protein>
    <submittedName>
        <fullName evidence="2">Uncharacterized protein</fullName>
    </submittedName>
</protein>
<dbReference type="AlphaFoldDB" id="A0A8H4EVU9"/>
<keyword evidence="1" id="KW-1133">Transmembrane helix</keyword>
<feature type="transmembrane region" description="Helical" evidence="1">
    <location>
        <begin position="72"/>
        <end position="91"/>
    </location>
</feature>
<gene>
    <name evidence="2" type="ORF">F8M41_017412</name>
</gene>
<reference evidence="2 3" key="1">
    <citation type="journal article" date="2019" name="Environ. Microbiol.">
        <title>At the nexus of three kingdoms: the genome of the mycorrhizal fungus Gigaspora margarita provides insights into plant, endobacterial and fungal interactions.</title>
        <authorList>
            <person name="Venice F."/>
            <person name="Ghignone S."/>
            <person name="Salvioli di Fossalunga A."/>
            <person name="Amselem J."/>
            <person name="Novero M."/>
            <person name="Xianan X."/>
            <person name="Sedzielewska Toro K."/>
            <person name="Morin E."/>
            <person name="Lipzen A."/>
            <person name="Grigoriev I.V."/>
            <person name="Henrissat B."/>
            <person name="Martin F.M."/>
            <person name="Bonfante P."/>
        </authorList>
    </citation>
    <scope>NUCLEOTIDE SEQUENCE [LARGE SCALE GENOMIC DNA]</scope>
    <source>
        <strain evidence="2 3">BEG34</strain>
    </source>
</reference>
<evidence type="ECO:0000313" key="3">
    <source>
        <dbReference type="Proteomes" id="UP000439903"/>
    </source>
</evidence>
<proteinExistence type="predicted"/>
<evidence type="ECO:0000313" key="2">
    <source>
        <dbReference type="EMBL" id="KAF0561852.1"/>
    </source>
</evidence>
<dbReference type="EMBL" id="WTPW01000005">
    <property type="protein sequence ID" value="KAF0561852.1"/>
    <property type="molecule type" value="Genomic_DNA"/>
</dbReference>
<dbReference type="Proteomes" id="UP000439903">
    <property type="component" value="Unassembled WGS sequence"/>
</dbReference>
<name>A0A8H4EVU9_GIGMA</name>
<sequence>MAESRFYKVTNLSGENLTIFIDLIKADATVGTQGILQTYFIHGNDTSPTNTNVQTLRLLMSLLLPASSADSINALHVGFALFISLFLFVCLRI</sequence>
<evidence type="ECO:0000256" key="1">
    <source>
        <dbReference type="SAM" id="Phobius"/>
    </source>
</evidence>
<keyword evidence="1" id="KW-0472">Membrane</keyword>